<gene>
    <name evidence="2" type="ORF">A3B90_02395</name>
</gene>
<dbReference type="EMBL" id="MFPX01000019">
    <property type="protein sequence ID" value="OGH66367.1"/>
    <property type="molecule type" value="Genomic_DNA"/>
</dbReference>
<sequence>MGGENIFRGPEVDPIKDAQEGRKERIKALLQSDQTEEFCMQVLQGILGRDYGVDVNTDPNKIKAKLQNAALELFRDTNANRDLNAEQIEAVASRVMDVLDQISKEVKAEAKNDNPEASQEDMAA</sequence>
<evidence type="ECO:0000313" key="2">
    <source>
        <dbReference type="EMBL" id="OGH66367.1"/>
    </source>
</evidence>
<comment type="caution">
    <text evidence="2">The sequence shown here is derived from an EMBL/GenBank/DDBJ whole genome shotgun (WGS) entry which is preliminary data.</text>
</comment>
<evidence type="ECO:0000256" key="1">
    <source>
        <dbReference type="SAM" id="MobiDB-lite"/>
    </source>
</evidence>
<accession>A0A1F6M407</accession>
<evidence type="ECO:0000313" key="3">
    <source>
        <dbReference type="Proteomes" id="UP000178742"/>
    </source>
</evidence>
<protein>
    <submittedName>
        <fullName evidence="2">Uncharacterized protein</fullName>
    </submittedName>
</protein>
<reference evidence="2 3" key="1">
    <citation type="journal article" date="2016" name="Nat. Commun.">
        <title>Thousands of microbial genomes shed light on interconnected biogeochemical processes in an aquifer system.</title>
        <authorList>
            <person name="Anantharaman K."/>
            <person name="Brown C.T."/>
            <person name="Hug L.A."/>
            <person name="Sharon I."/>
            <person name="Castelle C.J."/>
            <person name="Probst A.J."/>
            <person name="Thomas B.C."/>
            <person name="Singh A."/>
            <person name="Wilkins M.J."/>
            <person name="Karaoz U."/>
            <person name="Brodie E.L."/>
            <person name="Williams K.H."/>
            <person name="Hubbard S.S."/>
            <person name="Banfield J.F."/>
        </authorList>
    </citation>
    <scope>NUCLEOTIDE SEQUENCE [LARGE SCALE GENOMIC DNA]</scope>
</reference>
<feature type="region of interest" description="Disordered" evidence="1">
    <location>
        <begin position="1"/>
        <end position="20"/>
    </location>
</feature>
<name>A0A1F6M407_9BACT</name>
<dbReference type="Proteomes" id="UP000178742">
    <property type="component" value="Unassembled WGS sequence"/>
</dbReference>
<dbReference type="STRING" id="1798676.A3B90_02395"/>
<proteinExistence type="predicted"/>
<dbReference type="AlphaFoldDB" id="A0A1F6M407"/>
<organism evidence="2 3">
    <name type="scientific">Candidatus Magasanikbacteria bacterium RIFCSPHIGHO2_02_FULL_41_13</name>
    <dbReference type="NCBI Taxonomy" id="1798676"/>
    <lineage>
        <taxon>Bacteria</taxon>
        <taxon>Candidatus Magasanikiibacteriota</taxon>
    </lineage>
</organism>
<feature type="compositionally biased region" description="Basic and acidic residues" evidence="1">
    <location>
        <begin position="10"/>
        <end position="20"/>
    </location>
</feature>